<evidence type="ECO:0000313" key="3">
    <source>
        <dbReference type="Proteomes" id="UP000198420"/>
    </source>
</evidence>
<dbReference type="InterPro" id="IPR046214">
    <property type="entry name" value="DUF6247"/>
</dbReference>
<reference evidence="3" key="1">
    <citation type="submission" date="2017-06" db="EMBL/GenBank/DDBJ databases">
        <authorList>
            <person name="Varghese N."/>
            <person name="Submissions S."/>
        </authorList>
    </citation>
    <scope>NUCLEOTIDE SEQUENCE [LARGE SCALE GENOMIC DNA]</scope>
    <source>
        <strain evidence="3">DSM 44485</strain>
    </source>
</reference>
<name>A0A239H7G3_9ACTN</name>
<feature type="region of interest" description="Disordered" evidence="1">
    <location>
        <begin position="1"/>
        <end position="26"/>
    </location>
</feature>
<dbReference type="AlphaFoldDB" id="A0A239H7G3"/>
<organism evidence="2 3">
    <name type="scientific">Actinomadura mexicana</name>
    <dbReference type="NCBI Taxonomy" id="134959"/>
    <lineage>
        <taxon>Bacteria</taxon>
        <taxon>Bacillati</taxon>
        <taxon>Actinomycetota</taxon>
        <taxon>Actinomycetes</taxon>
        <taxon>Streptosporangiales</taxon>
        <taxon>Thermomonosporaceae</taxon>
        <taxon>Actinomadura</taxon>
    </lineage>
</organism>
<accession>A0A239H7G3</accession>
<protein>
    <submittedName>
        <fullName evidence="2">Uncharacterized protein</fullName>
    </submittedName>
</protein>
<evidence type="ECO:0000313" key="2">
    <source>
        <dbReference type="EMBL" id="SNS76194.1"/>
    </source>
</evidence>
<evidence type="ECO:0000256" key="1">
    <source>
        <dbReference type="SAM" id="MobiDB-lite"/>
    </source>
</evidence>
<sequence>MSAQPVRHEPDPRDPQVIHDRLPAGERPEFLRQYQAAADAARADIAKYRALQDLLARWALTAEALNDPAYNEALAEARAATTPGLSMEQVDAMRHGA</sequence>
<dbReference type="Proteomes" id="UP000198420">
    <property type="component" value="Unassembled WGS sequence"/>
</dbReference>
<dbReference type="OrthoDB" id="3480280at2"/>
<gene>
    <name evidence="2" type="ORF">SAMN06265355_12840</name>
</gene>
<keyword evidence="3" id="KW-1185">Reference proteome</keyword>
<dbReference type="RefSeq" id="WP_089316842.1">
    <property type="nucleotide sequence ID" value="NZ_FZNP01000028.1"/>
</dbReference>
<dbReference type="EMBL" id="FZNP01000028">
    <property type="protein sequence ID" value="SNS76194.1"/>
    <property type="molecule type" value="Genomic_DNA"/>
</dbReference>
<dbReference type="Pfam" id="PF19760">
    <property type="entry name" value="DUF6247"/>
    <property type="match status" value="1"/>
</dbReference>
<proteinExistence type="predicted"/>